<comment type="caution">
    <text evidence="2">The sequence shown here is derived from an EMBL/GenBank/DDBJ whole genome shotgun (WGS) entry which is preliminary data.</text>
</comment>
<dbReference type="EMBL" id="CAKXAJ010026165">
    <property type="protein sequence ID" value="CAH2260417.1"/>
    <property type="molecule type" value="Genomic_DNA"/>
</dbReference>
<dbReference type="Proteomes" id="UP000838756">
    <property type="component" value="Unassembled WGS sequence"/>
</dbReference>
<keyword evidence="3" id="KW-1185">Reference proteome</keyword>
<feature type="region of interest" description="Disordered" evidence="1">
    <location>
        <begin position="20"/>
        <end position="44"/>
    </location>
</feature>
<feature type="compositionally biased region" description="Basic and acidic residues" evidence="1">
    <location>
        <begin position="31"/>
        <end position="41"/>
    </location>
</feature>
<name>A0A8S4SE95_9NEOP</name>
<proteinExistence type="predicted"/>
<protein>
    <submittedName>
        <fullName evidence="2">Jg15528 protein</fullName>
    </submittedName>
</protein>
<dbReference type="AlphaFoldDB" id="A0A8S4SE95"/>
<organism evidence="2 3">
    <name type="scientific">Pararge aegeria aegeria</name>
    <dbReference type="NCBI Taxonomy" id="348720"/>
    <lineage>
        <taxon>Eukaryota</taxon>
        <taxon>Metazoa</taxon>
        <taxon>Ecdysozoa</taxon>
        <taxon>Arthropoda</taxon>
        <taxon>Hexapoda</taxon>
        <taxon>Insecta</taxon>
        <taxon>Pterygota</taxon>
        <taxon>Neoptera</taxon>
        <taxon>Endopterygota</taxon>
        <taxon>Lepidoptera</taxon>
        <taxon>Glossata</taxon>
        <taxon>Ditrysia</taxon>
        <taxon>Papilionoidea</taxon>
        <taxon>Nymphalidae</taxon>
        <taxon>Satyrinae</taxon>
        <taxon>Satyrini</taxon>
        <taxon>Parargina</taxon>
        <taxon>Pararge</taxon>
    </lineage>
</organism>
<gene>
    <name evidence="2" type="primary">jg15528</name>
    <name evidence="2" type="ORF">PAEG_LOCUS23720</name>
</gene>
<accession>A0A8S4SE95</accession>
<evidence type="ECO:0000313" key="3">
    <source>
        <dbReference type="Proteomes" id="UP000838756"/>
    </source>
</evidence>
<reference evidence="2" key="1">
    <citation type="submission" date="2022-03" db="EMBL/GenBank/DDBJ databases">
        <authorList>
            <person name="Lindestad O."/>
        </authorList>
    </citation>
    <scope>NUCLEOTIDE SEQUENCE</scope>
</reference>
<evidence type="ECO:0000313" key="2">
    <source>
        <dbReference type="EMBL" id="CAH2260417.1"/>
    </source>
</evidence>
<evidence type="ECO:0000256" key="1">
    <source>
        <dbReference type="SAM" id="MobiDB-lite"/>
    </source>
</evidence>
<sequence>MFSGIKGWVLEWQPRTANAALVKPQPGGQASREEPLDKSDAESWSLERPIKDLSPAVDVNRLVELPVTDRHVPQYWIEEGVTLRKSMIYNQNES</sequence>